<feature type="compositionally biased region" description="Polar residues" evidence="8">
    <location>
        <begin position="20"/>
        <end position="36"/>
    </location>
</feature>
<evidence type="ECO:0000256" key="8">
    <source>
        <dbReference type="SAM" id="MobiDB-lite"/>
    </source>
</evidence>
<dbReference type="PROSITE" id="PS00973">
    <property type="entry name" value="USP_2"/>
    <property type="match status" value="1"/>
</dbReference>
<feature type="region of interest" description="Disordered" evidence="8">
    <location>
        <begin position="1"/>
        <end position="45"/>
    </location>
</feature>
<organism evidence="11 12">
    <name type="scientific">Rotaria magnacalcarata</name>
    <dbReference type="NCBI Taxonomy" id="392030"/>
    <lineage>
        <taxon>Eukaryota</taxon>
        <taxon>Metazoa</taxon>
        <taxon>Spiralia</taxon>
        <taxon>Gnathifera</taxon>
        <taxon>Rotifera</taxon>
        <taxon>Eurotatoria</taxon>
        <taxon>Bdelloidea</taxon>
        <taxon>Philodinida</taxon>
        <taxon>Philodinidae</taxon>
        <taxon>Rotaria</taxon>
    </lineage>
</organism>
<proteinExistence type="inferred from homology"/>
<evidence type="ECO:0000256" key="6">
    <source>
        <dbReference type="ARBA" id="ARBA00022807"/>
    </source>
</evidence>
<reference evidence="11" key="1">
    <citation type="submission" date="2021-02" db="EMBL/GenBank/DDBJ databases">
        <authorList>
            <person name="Nowell W R."/>
        </authorList>
    </citation>
    <scope>NUCLEOTIDE SEQUENCE</scope>
</reference>
<feature type="compositionally biased region" description="Low complexity" evidence="8">
    <location>
        <begin position="180"/>
        <end position="195"/>
    </location>
</feature>
<evidence type="ECO:0000313" key="10">
    <source>
        <dbReference type="EMBL" id="CAF2098208.1"/>
    </source>
</evidence>
<evidence type="ECO:0000256" key="1">
    <source>
        <dbReference type="ARBA" id="ARBA00000707"/>
    </source>
</evidence>
<keyword evidence="6 7" id="KW-0788">Thiol protease</keyword>
<dbReference type="InterPro" id="IPR050185">
    <property type="entry name" value="Ub_carboxyl-term_hydrolase"/>
</dbReference>
<keyword evidence="4 7" id="KW-0833">Ubl conjugation pathway</keyword>
<feature type="compositionally biased region" description="Basic and acidic residues" evidence="8">
    <location>
        <begin position="198"/>
        <end position="217"/>
    </location>
</feature>
<dbReference type="EMBL" id="CAJNRG010007817">
    <property type="protein sequence ID" value="CAF2098208.1"/>
    <property type="molecule type" value="Genomic_DNA"/>
</dbReference>
<evidence type="ECO:0000313" key="11">
    <source>
        <dbReference type="EMBL" id="CAF2231965.1"/>
    </source>
</evidence>
<comment type="caution">
    <text evidence="11">The sequence shown here is derived from an EMBL/GenBank/DDBJ whole genome shotgun (WGS) entry which is preliminary data.</text>
</comment>
<dbReference type="GO" id="GO:0006508">
    <property type="term" value="P:proteolysis"/>
    <property type="evidence" value="ECO:0007669"/>
    <property type="project" value="UniProtKB-KW"/>
</dbReference>
<evidence type="ECO:0000256" key="2">
    <source>
        <dbReference type="ARBA" id="ARBA00009085"/>
    </source>
</evidence>
<dbReference type="GO" id="GO:0004843">
    <property type="term" value="F:cysteine-type deubiquitinase activity"/>
    <property type="evidence" value="ECO:0007669"/>
    <property type="project" value="UniProtKB-UniRule"/>
</dbReference>
<dbReference type="EC" id="3.4.19.12" evidence="7"/>
<dbReference type="Pfam" id="PF00443">
    <property type="entry name" value="UCH"/>
    <property type="match status" value="1"/>
</dbReference>
<dbReference type="InterPro" id="IPR018200">
    <property type="entry name" value="USP_CS"/>
</dbReference>
<evidence type="ECO:0000256" key="5">
    <source>
        <dbReference type="ARBA" id="ARBA00022801"/>
    </source>
</evidence>
<dbReference type="GO" id="GO:0016579">
    <property type="term" value="P:protein deubiquitination"/>
    <property type="evidence" value="ECO:0007669"/>
    <property type="project" value="InterPro"/>
</dbReference>
<protein>
    <recommendedName>
        <fullName evidence="7">Ubiquitin carboxyl-terminal hydrolase</fullName>
        <ecNumber evidence="7">3.4.19.12</ecNumber>
    </recommendedName>
</protein>
<dbReference type="CDD" id="cd02674">
    <property type="entry name" value="Peptidase_C19R"/>
    <property type="match status" value="1"/>
</dbReference>
<dbReference type="AlphaFoldDB" id="A0A816ZYY5"/>
<name>A0A816ZYY5_9BILA</name>
<comment type="similarity">
    <text evidence="2 7">Belongs to the peptidase C19 family.</text>
</comment>
<feature type="region of interest" description="Disordered" evidence="8">
    <location>
        <begin position="61"/>
        <end position="80"/>
    </location>
</feature>
<dbReference type="Proteomes" id="UP000663887">
    <property type="component" value="Unassembled WGS sequence"/>
</dbReference>
<dbReference type="SUPFAM" id="SSF54001">
    <property type="entry name" value="Cysteine proteinases"/>
    <property type="match status" value="1"/>
</dbReference>
<dbReference type="Proteomes" id="UP000663856">
    <property type="component" value="Unassembled WGS sequence"/>
</dbReference>
<sequence length="661" mass="75041">MSSSKQKSFIKRWADRRQENQGPISVDHNMNCSASNKSKRPRSERVRHWIRKKFSSRIPLDKSNEDLASPSVPRSRSSVARPVVPSMTTCLPPVVSQTAKNMPSAISLRQNSQLRNEYYSLFKSMNAPLASPEDMSIENSIQDLANRSSQTSIHRTFLVDNSDRLSKHYQYGSHDKIKIKGTSTKKSLSQSSSQLHRSKGEPISKTRLTSDYRSSRSMDCKVRDEKLKASIRDIPRLSQHPIKATHFPSRDDDVHTTPQKRIHTESVSECSDLTAVSNHFPEKTIASSLESKQDGAKDILESSKSSSQEILFKKTNKFRDFLLSKTVVPRGRCGLRNIGNTCFMNSALQCLSNVPDLTEYILEKDVNNILNTTNDLGTHGNLALAYAKLIKEMWSGKNKIAEGSAVKQHVSELSPRFAGYSQQDSHEFLNVLLDTLHEDLKQDSENTENETSLISQIFHGQIRSTVTCACGEPLITFDSISFLALPIPNLPRISPRQKYSDKSPKRTVTLTDCFNELFKVEILSENGQWFCNKCDCLMDAEKKLDLWNPPKVLILQLKRFTYDILNNVKIQALVEFPFDSSLDLRQFITDPDYKESTLYDLVAISSHIGSLTGGHYTTYAKNFLTNKWLYFNDMIVDEADEKSLQSPNAYILVYRRKEINL</sequence>
<evidence type="ECO:0000256" key="3">
    <source>
        <dbReference type="ARBA" id="ARBA00022670"/>
    </source>
</evidence>
<dbReference type="PROSITE" id="PS00972">
    <property type="entry name" value="USP_1"/>
    <property type="match status" value="1"/>
</dbReference>
<feature type="compositionally biased region" description="Low complexity" evidence="8">
    <location>
        <begin position="68"/>
        <end position="80"/>
    </location>
</feature>
<evidence type="ECO:0000256" key="4">
    <source>
        <dbReference type="ARBA" id="ARBA00022786"/>
    </source>
</evidence>
<feature type="region of interest" description="Disordered" evidence="8">
    <location>
        <begin position="180"/>
        <end position="217"/>
    </location>
</feature>
<dbReference type="PROSITE" id="PS50235">
    <property type="entry name" value="USP_3"/>
    <property type="match status" value="1"/>
</dbReference>
<dbReference type="Gene3D" id="3.90.70.10">
    <property type="entry name" value="Cysteine proteinases"/>
    <property type="match status" value="1"/>
</dbReference>
<dbReference type="PANTHER" id="PTHR21646:SF24">
    <property type="entry name" value="UBIQUITIN CARBOXYL-TERMINAL HYDROLASE"/>
    <property type="match status" value="1"/>
</dbReference>
<evidence type="ECO:0000313" key="12">
    <source>
        <dbReference type="Proteomes" id="UP000663856"/>
    </source>
</evidence>
<evidence type="ECO:0000259" key="9">
    <source>
        <dbReference type="PROSITE" id="PS50235"/>
    </source>
</evidence>
<dbReference type="InterPro" id="IPR038765">
    <property type="entry name" value="Papain-like_cys_pep_sf"/>
</dbReference>
<gene>
    <name evidence="11" type="ORF">WKI299_LOCUS36066</name>
    <name evidence="10" type="ORF">XDN619_LOCUS18106</name>
</gene>
<dbReference type="InterPro" id="IPR028889">
    <property type="entry name" value="USP"/>
</dbReference>
<keyword evidence="3 7" id="KW-0645">Protease</keyword>
<accession>A0A816ZYY5</accession>
<dbReference type="EMBL" id="CAJNRF010017484">
    <property type="protein sequence ID" value="CAF2231965.1"/>
    <property type="molecule type" value="Genomic_DNA"/>
</dbReference>
<feature type="domain" description="USP" evidence="9">
    <location>
        <begin position="333"/>
        <end position="657"/>
    </location>
</feature>
<keyword evidence="5 7" id="KW-0378">Hydrolase</keyword>
<comment type="catalytic activity">
    <reaction evidence="1 7">
        <text>Thiol-dependent hydrolysis of ester, thioester, amide, peptide and isopeptide bonds formed by the C-terminal Gly of ubiquitin (a 76-residue protein attached to proteins as an intracellular targeting signal).</text>
        <dbReference type="EC" id="3.4.19.12"/>
    </reaction>
</comment>
<evidence type="ECO:0000256" key="7">
    <source>
        <dbReference type="RuleBase" id="RU366025"/>
    </source>
</evidence>
<dbReference type="InterPro" id="IPR001394">
    <property type="entry name" value="Peptidase_C19_UCH"/>
</dbReference>
<dbReference type="PANTHER" id="PTHR21646">
    <property type="entry name" value="UBIQUITIN CARBOXYL-TERMINAL HYDROLASE"/>
    <property type="match status" value="1"/>
</dbReference>